<name>A0ABS8DB54_9NEIS</name>
<gene>
    <name evidence="2" type="ORF">LIN78_17685</name>
</gene>
<reference evidence="2" key="1">
    <citation type="submission" date="2021-10" db="EMBL/GenBank/DDBJ databases">
        <title>The complete genome sequence of Leeia sp. TBRC 13508.</title>
        <authorList>
            <person name="Charoenyingcharoen P."/>
            <person name="Yukphan P."/>
        </authorList>
    </citation>
    <scope>NUCLEOTIDE SEQUENCE</scope>
    <source>
        <strain evidence="2">TBRC 13508</strain>
    </source>
</reference>
<evidence type="ECO:0000313" key="2">
    <source>
        <dbReference type="EMBL" id="MCB6185382.1"/>
    </source>
</evidence>
<comment type="caution">
    <text evidence="2">The sequence shown here is derived from an EMBL/GenBank/DDBJ whole genome shotgun (WGS) entry which is preliminary data.</text>
</comment>
<keyword evidence="3" id="KW-1185">Reference proteome</keyword>
<keyword evidence="1" id="KW-0812">Transmembrane</keyword>
<proteinExistence type="predicted"/>
<feature type="transmembrane region" description="Helical" evidence="1">
    <location>
        <begin position="79"/>
        <end position="99"/>
    </location>
</feature>
<organism evidence="2 3">
    <name type="scientific">Leeia speluncae</name>
    <dbReference type="NCBI Taxonomy" id="2884804"/>
    <lineage>
        <taxon>Bacteria</taxon>
        <taxon>Pseudomonadati</taxon>
        <taxon>Pseudomonadota</taxon>
        <taxon>Betaproteobacteria</taxon>
        <taxon>Neisseriales</taxon>
        <taxon>Leeiaceae</taxon>
        <taxon>Leeia</taxon>
    </lineage>
</organism>
<evidence type="ECO:0000313" key="3">
    <source>
        <dbReference type="Proteomes" id="UP001165395"/>
    </source>
</evidence>
<sequence>MSQNEKRVPLIGRILAAIISLVLIVLGVSQYIGEFSAGVSTRFGFMPPQYGAGAKALGLIHVMLGLLPLIAFCKTPRQAVIYGSVIGVLTIAAIFYMVYK</sequence>
<keyword evidence="1" id="KW-1133">Transmembrane helix</keyword>
<accession>A0ABS8DB54</accession>
<keyword evidence="1" id="KW-0472">Membrane</keyword>
<dbReference type="RefSeq" id="WP_227182214.1">
    <property type="nucleotide sequence ID" value="NZ_JAJBZT010000017.1"/>
</dbReference>
<feature type="transmembrane region" description="Helical" evidence="1">
    <location>
        <begin position="52"/>
        <end position="72"/>
    </location>
</feature>
<dbReference type="EMBL" id="JAJBZT010000017">
    <property type="protein sequence ID" value="MCB6185382.1"/>
    <property type="molecule type" value="Genomic_DNA"/>
</dbReference>
<dbReference type="Proteomes" id="UP001165395">
    <property type="component" value="Unassembled WGS sequence"/>
</dbReference>
<feature type="transmembrane region" description="Helical" evidence="1">
    <location>
        <begin position="12"/>
        <end position="32"/>
    </location>
</feature>
<protein>
    <submittedName>
        <fullName evidence="2">Uncharacterized protein</fullName>
    </submittedName>
</protein>
<evidence type="ECO:0000256" key="1">
    <source>
        <dbReference type="SAM" id="Phobius"/>
    </source>
</evidence>